<evidence type="ECO:0000256" key="1">
    <source>
        <dbReference type="ARBA" id="ARBA00022801"/>
    </source>
</evidence>
<comment type="caution">
    <text evidence="5">The sequence shown here is derived from an EMBL/GenBank/DDBJ whole genome shotgun (WGS) entry which is preliminary data.</text>
</comment>
<reference evidence="6 7" key="1">
    <citation type="submission" date="2018-08" db="EMBL/GenBank/DDBJ databases">
        <title>A genome reference for cultivated species of the human gut microbiota.</title>
        <authorList>
            <person name="Zou Y."/>
            <person name="Xue W."/>
            <person name="Luo G."/>
        </authorList>
    </citation>
    <scope>NUCLEOTIDE SEQUENCE [LARGE SCALE GENOMIC DNA]</scope>
    <source>
        <strain evidence="5 7">AF31-17AC</strain>
        <strain evidence="4 6">AF45-14BH</strain>
    </source>
</reference>
<sequence>MRRKILGIALILLAGLCLCLSLNQADKYRQAEKTYDDILEKYTKEKKVSKKKQDFVVDWKKLWKTNKDVVGWIKMDSGADYPILHGDSNEEYLHTDLYGDYNINGSIFVNADNSRDWSDPNTIIYGHRMNNGSMFGSNKKYMEKDYLKKHPDFSIYRPDGCYVYKIFNVMVVEDGTYPYTYQFPDKKSYIEYLSKVKQYSYYDSGITVPDARQIVTLSTCTYINHVKKRLVIQGYIRQIREYKGMVQKRKINILEDNAFSKTEMEDTNDKEID</sequence>
<feature type="active site" description="Acyl-thioester intermediate" evidence="2">
    <location>
        <position position="220"/>
    </location>
</feature>
<proteinExistence type="predicted"/>
<keyword evidence="1 5" id="KW-0378">Hydrolase</keyword>
<evidence type="ECO:0000313" key="5">
    <source>
        <dbReference type="EMBL" id="RHN17192.1"/>
    </source>
</evidence>
<feature type="active site" description="Proton donor/acceptor" evidence="2">
    <location>
        <position position="127"/>
    </location>
</feature>
<dbReference type="GO" id="GO:0016787">
    <property type="term" value="F:hydrolase activity"/>
    <property type="evidence" value="ECO:0007669"/>
    <property type="project" value="UniProtKB-KW"/>
</dbReference>
<evidence type="ECO:0000313" key="4">
    <source>
        <dbReference type="EMBL" id="RHK39429.1"/>
    </source>
</evidence>
<evidence type="ECO:0000313" key="6">
    <source>
        <dbReference type="Proteomes" id="UP000283497"/>
    </source>
</evidence>
<dbReference type="Pfam" id="PF04203">
    <property type="entry name" value="Sortase"/>
    <property type="match status" value="1"/>
</dbReference>
<protein>
    <submittedName>
        <fullName evidence="5">SrtB family sortase</fullName>
        <ecNumber evidence="5">3.4.22.71</ecNumber>
    </submittedName>
</protein>
<dbReference type="EC" id="3.4.22.71" evidence="5"/>
<dbReference type="EMBL" id="QRNJ01000025">
    <property type="protein sequence ID" value="RHK39429.1"/>
    <property type="molecule type" value="Genomic_DNA"/>
</dbReference>
<dbReference type="CDD" id="cd05826">
    <property type="entry name" value="Sortase_B"/>
    <property type="match status" value="1"/>
</dbReference>
<dbReference type="InterPro" id="IPR005754">
    <property type="entry name" value="Sortase"/>
</dbReference>
<dbReference type="AlphaFoldDB" id="A0A415UGI4"/>
<dbReference type="RefSeq" id="WP_118314461.1">
    <property type="nucleotide sequence ID" value="NZ_DBFOXH010000052.1"/>
</dbReference>
<dbReference type="NCBIfam" id="TIGR03064">
    <property type="entry name" value="sortase_srtB"/>
    <property type="match status" value="1"/>
</dbReference>
<accession>A0A415UGI4</accession>
<keyword evidence="3" id="KW-0732">Signal</keyword>
<feature type="chain" id="PRO_5038305133" evidence="3">
    <location>
        <begin position="26"/>
        <end position="273"/>
    </location>
</feature>
<organism evidence="5 7">
    <name type="scientific">Anaerobutyricum hallii</name>
    <dbReference type="NCBI Taxonomy" id="39488"/>
    <lineage>
        <taxon>Bacteria</taxon>
        <taxon>Bacillati</taxon>
        <taxon>Bacillota</taxon>
        <taxon>Clostridia</taxon>
        <taxon>Lachnospirales</taxon>
        <taxon>Lachnospiraceae</taxon>
        <taxon>Anaerobutyricum</taxon>
    </lineage>
</organism>
<gene>
    <name evidence="5" type="primary">srtB</name>
    <name evidence="4" type="ORF">DW068_07530</name>
    <name evidence="5" type="ORF">DWZ29_01670</name>
</gene>
<dbReference type="Proteomes" id="UP000283700">
    <property type="component" value="Unassembled WGS sequence"/>
</dbReference>
<dbReference type="Proteomes" id="UP000283497">
    <property type="component" value="Unassembled WGS sequence"/>
</dbReference>
<feature type="signal peptide" evidence="3">
    <location>
        <begin position="1"/>
        <end position="25"/>
    </location>
</feature>
<dbReference type="EMBL" id="QRQO01000003">
    <property type="protein sequence ID" value="RHN17192.1"/>
    <property type="molecule type" value="Genomic_DNA"/>
</dbReference>
<evidence type="ECO:0000313" key="7">
    <source>
        <dbReference type="Proteomes" id="UP000283700"/>
    </source>
</evidence>
<dbReference type="InterPro" id="IPR023365">
    <property type="entry name" value="Sortase_dom-sf"/>
</dbReference>
<name>A0A415UGI4_9FIRM</name>
<dbReference type="Gene3D" id="2.40.260.10">
    <property type="entry name" value="Sortase"/>
    <property type="match status" value="1"/>
</dbReference>
<evidence type="ECO:0000256" key="2">
    <source>
        <dbReference type="PIRSR" id="PIRSR605754-1"/>
    </source>
</evidence>
<dbReference type="InterPro" id="IPR009835">
    <property type="entry name" value="SrtB"/>
</dbReference>
<dbReference type="SUPFAM" id="SSF63817">
    <property type="entry name" value="Sortase"/>
    <property type="match status" value="1"/>
</dbReference>
<evidence type="ECO:0000256" key="3">
    <source>
        <dbReference type="SAM" id="SignalP"/>
    </source>
</evidence>